<dbReference type="GO" id="GO:0003700">
    <property type="term" value="F:DNA-binding transcription factor activity"/>
    <property type="evidence" value="ECO:0007669"/>
    <property type="project" value="TreeGrafter"/>
</dbReference>
<dbReference type="SUPFAM" id="SSF46785">
    <property type="entry name" value="Winged helix' DNA-binding domain"/>
    <property type="match status" value="1"/>
</dbReference>
<dbReference type="SMART" id="SM00346">
    <property type="entry name" value="HTH_ICLR"/>
    <property type="match status" value="1"/>
</dbReference>
<evidence type="ECO:0000256" key="1">
    <source>
        <dbReference type="ARBA" id="ARBA00023015"/>
    </source>
</evidence>
<feature type="domain" description="HTH iclR-type" evidence="4">
    <location>
        <begin position="28"/>
        <end position="90"/>
    </location>
</feature>
<evidence type="ECO:0000256" key="3">
    <source>
        <dbReference type="ARBA" id="ARBA00023163"/>
    </source>
</evidence>
<dbReference type="GO" id="GO:0003677">
    <property type="term" value="F:DNA binding"/>
    <property type="evidence" value="ECO:0007669"/>
    <property type="project" value="UniProtKB-KW"/>
</dbReference>
<dbReference type="AlphaFoldDB" id="A0A7Y4DQJ1"/>
<dbReference type="Pfam" id="PF09339">
    <property type="entry name" value="HTH_IclR"/>
    <property type="match status" value="1"/>
</dbReference>
<evidence type="ECO:0000259" key="4">
    <source>
        <dbReference type="PROSITE" id="PS51077"/>
    </source>
</evidence>
<organism evidence="6 7">
    <name type="scientific">Vibrio chagasii</name>
    <dbReference type="NCBI Taxonomy" id="170679"/>
    <lineage>
        <taxon>Bacteria</taxon>
        <taxon>Pseudomonadati</taxon>
        <taxon>Pseudomonadota</taxon>
        <taxon>Gammaproteobacteria</taxon>
        <taxon>Vibrionales</taxon>
        <taxon>Vibrionaceae</taxon>
        <taxon>Vibrio</taxon>
    </lineage>
</organism>
<dbReference type="PANTHER" id="PTHR30136:SF35">
    <property type="entry name" value="HTH-TYPE TRANSCRIPTIONAL REGULATOR RV1719"/>
    <property type="match status" value="1"/>
</dbReference>
<dbReference type="InterPro" id="IPR036388">
    <property type="entry name" value="WH-like_DNA-bd_sf"/>
</dbReference>
<keyword evidence="2" id="KW-0238">DNA-binding</keyword>
<dbReference type="Gene3D" id="3.30.450.40">
    <property type="match status" value="1"/>
</dbReference>
<dbReference type="PROSITE" id="PS51078">
    <property type="entry name" value="ICLR_ED"/>
    <property type="match status" value="1"/>
</dbReference>
<evidence type="ECO:0000313" key="6">
    <source>
        <dbReference type="EMBL" id="NOH32483.1"/>
    </source>
</evidence>
<dbReference type="Gene3D" id="1.10.10.10">
    <property type="entry name" value="Winged helix-like DNA-binding domain superfamily/Winged helix DNA-binding domain"/>
    <property type="match status" value="1"/>
</dbReference>
<comment type="caution">
    <text evidence="6">The sequence shown here is derived from an EMBL/GenBank/DDBJ whole genome shotgun (WGS) entry which is preliminary data.</text>
</comment>
<dbReference type="InterPro" id="IPR036390">
    <property type="entry name" value="WH_DNA-bd_sf"/>
</dbReference>
<dbReference type="GO" id="GO:0045892">
    <property type="term" value="P:negative regulation of DNA-templated transcription"/>
    <property type="evidence" value="ECO:0007669"/>
    <property type="project" value="TreeGrafter"/>
</dbReference>
<name>A0A7Y4DQJ1_9VIBR</name>
<dbReference type="PANTHER" id="PTHR30136">
    <property type="entry name" value="HELIX-TURN-HELIX TRANSCRIPTIONAL REGULATOR, ICLR FAMILY"/>
    <property type="match status" value="1"/>
</dbReference>
<dbReference type="Proteomes" id="UP000525336">
    <property type="component" value="Unassembled WGS sequence"/>
</dbReference>
<sequence>MQAMTCCLQIYLNKQRRSRMSNNESSSNSALSRAFKITEFIASETRPVTAVDIALFLNLPKASVHRILSQLEEEDIIARDLQGRFLSIGTRFKKMSLDVLSHFDGRAPRQMVLKELTDEIQETCNLSVLDGYELLYFERVEANWPVMVNLKLGSRLPLHCTASGKLFLALMPRNKRKQILSTLTLEPQTKHSITNIDDLNKELDEIGIRGISIDNEELIDGMVAIAVPVCDQDGNMIAGMAIHAPTLRLSVNDLLTKAGRLKLAAKKLEGLMTFQSQVAD</sequence>
<dbReference type="InterPro" id="IPR029016">
    <property type="entry name" value="GAF-like_dom_sf"/>
</dbReference>
<protein>
    <submittedName>
        <fullName evidence="6">IclR family transcriptional regulator</fullName>
    </submittedName>
</protein>
<keyword evidence="1" id="KW-0805">Transcription regulation</keyword>
<dbReference type="Pfam" id="PF01614">
    <property type="entry name" value="IclR_C"/>
    <property type="match status" value="1"/>
</dbReference>
<evidence type="ECO:0000259" key="5">
    <source>
        <dbReference type="PROSITE" id="PS51078"/>
    </source>
</evidence>
<dbReference type="EMBL" id="VTXW01000002">
    <property type="protein sequence ID" value="NOH32483.1"/>
    <property type="molecule type" value="Genomic_DNA"/>
</dbReference>
<gene>
    <name evidence="6" type="ORF">F0245_03685</name>
</gene>
<dbReference type="PROSITE" id="PS51077">
    <property type="entry name" value="HTH_ICLR"/>
    <property type="match status" value="1"/>
</dbReference>
<evidence type="ECO:0000256" key="2">
    <source>
        <dbReference type="ARBA" id="ARBA00023125"/>
    </source>
</evidence>
<reference evidence="6 7" key="1">
    <citation type="submission" date="2019-09" db="EMBL/GenBank/DDBJ databases">
        <title>Draft genome sequencing and comparative genomics of hatchery-associated Vibrios.</title>
        <authorList>
            <person name="Kehlet-Delgado H."/>
            <person name="Mueller R.S."/>
        </authorList>
    </citation>
    <scope>NUCLEOTIDE SEQUENCE [LARGE SCALE GENOMIC DNA]</scope>
    <source>
        <strain evidence="6 7">00-90-10</strain>
    </source>
</reference>
<feature type="domain" description="IclR-ED" evidence="5">
    <location>
        <begin position="91"/>
        <end position="274"/>
    </location>
</feature>
<proteinExistence type="predicted"/>
<dbReference type="InterPro" id="IPR050707">
    <property type="entry name" value="HTH_MetabolicPath_Reg"/>
</dbReference>
<evidence type="ECO:0000313" key="7">
    <source>
        <dbReference type="Proteomes" id="UP000525336"/>
    </source>
</evidence>
<accession>A0A7Y4DQJ1</accession>
<dbReference type="InterPro" id="IPR005471">
    <property type="entry name" value="Tscrpt_reg_IclR_N"/>
</dbReference>
<keyword evidence="3" id="KW-0804">Transcription</keyword>
<dbReference type="SUPFAM" id="SSF55781">
    <property type="entry name" value="GAF domain-like"/>
    <property type="match status" value="1"/>
</dbReference>
<dbReference type="InterPro" id="IPR014757">
    <property type="entry name" value="Tscrpt_reg_IclR_C"/>
</dbReference>